<dbReference type="Proteomes" id="UP001149411">
    <property type="component" value="Unassembled WGS sequence"/>
</dbReference>
<feature type="compositionally biased region" description="Basic and acidic residues" evidence="1">
    <location>
        <begin position="1"/>
        <end position="16"/>
    </location>
</feature>
<dbReference type="Pfam" id="PF24336">
    <property type="entry name" value="DUF7504"/>
    <property type="match status" value="1"/>
</dbReference>
<dbReference type="InterPro" id="IPR055927">
    <property type="entry name" value="DUF7504"/>
</dbReference>
<evidence type="ECO:0008006" key="4">
    <source>
        <dbReference type="Google" id="ProtNLM"/>
    </source>
</evidence>
<protein>
    <recommendedName>
        <fullName evidence="4">RecA-superfamily ATPase, KaiC/GvpD/RAD55 family</fullName>
    </recommendedName>
</protein>
<proteinExistence type="predicted"/>
<dbReference type="AlphaFoldDB" id="A0A9Q4C3X7"/>
<evidence type="ECO:0000256" key="1">
    <source>
        <dbReference type="SAM" id="MobiDB-lite"/>
    </source>
</evidence>
<organism evidence="2 3">
    <name type="scientific">Halorutilus salinus</name>
    <dbReference type="NCBI Taxonomy" id="2487751"/>
    <lineage>
        <taxon>Archaea</taxon>
        <taxon>Methanobacteriati</taxon>
        <taxon>Methanobacteriota</taxon>
        <taxon>Stenosarchaea group</taxon>
        <taxon>Halobacteria</taxon>
        <taxon>Halorutilales</taxon>
        <taxon>Halorutilaceae</taxon>
        <taxon>Halorutilus</taxon>
    </lineage>
</organism>
<dbReference type="RefSeq" id="WP_266086373.1">
    <property type="nucleotide sequence ID" value="NZ_RKLV01000003.1"/>
</dbReference>
<reference evidence="2" key="1">
    <citation type="submission" date="2022-09" db="EMBL/GenBank/DDBJ databases">
        <title>Haloadaptaus new haloarchaeum isolated from saline soil.</title>
        <authorList>
            <person name="Duran-Viseras A."/>
            <person name="Sanchez-Porro C."/>
            <person name="Ventosa A."/>
        </authorList>
    </citation>
    <scope>NUCLEOTIDE SEQUENCE</scope>
    <source>
        <strain evidence="2">F3-133</strain>
    </source>
</reference>
<name>A0A9Q4C3X7_9EURY</name>
<comment type="caution">
    <text evidence="2">The sequence shown here is derived from an EMBL/GenBank/DDBJ whole genome shotgun (WGS) entry which is preliminary data.</text>
</comment>
<evidence type="ECO:0000313" key="3">
    <source>
        <dbReference type="Proteomes" id="UP001149411"/>
    </source>
</evidence>
<feature type="region of interest" description="Disordered" evidence="1">
    <location>
        <begin position="1"/>
        <end position="37"/>
    </location>
</feature>
<evidence type="ECO:0000313" key="2">
    <source>
        <dbReference type="EMBL" id="MCX2818530.1"/>
    </source>
</evidence>
<sequence>MSRETEETPKKDRTPSLERPSNVLVESDASTLPSARRGQGDETAFVVVSLLSKTDRRIEALEGTYGEPDSVHVISVKGRADNGYDTVRTVSSSGDLTGLSMRIGEALSELHDDDVYLYFDDVTSLLQYTDLNTAYRFFNVLTGRITAADGVGYFGITPKAHDDRTVNTLRNLFDDTVGMS</sequence>
<gene>
    <name evidence="2" type="ORF">EGH25_04065</name>
</gene>
<dbReference type="EMBL" id="RKLV01000003">
    <property type="protein sequence ID" value="MCX2818530.1"/>
    <property type="molecule type" value="Genomic_DNA"/>
</dbReference>
<keyword evidence="3" id="KW-1185">Reference proteome</keyword>
<accession>A0A9Q4C3X7</accession>